<dbReference type="AlphaFoldDB" id="A0A137NPZ9"/>
<protein>
    <submittedName>
        <fullName evidence="2">Uncharacterized protein</fullName>
    </submittedName>
</protein>
<dbReference type="Proteomes" id="UP000070444">
    <property type="component" value="Unassembled WGS sequence"/>
</dbReference>
<evidence type="ECO:0000256" key="1">
    <source>
        <dbReference type="SAM" id="Phobius"/>
    </source>
</evidence>
<evidence type="ECO:0000313" key="3">
    <source>
        <dbReference type="Proteomes" id="UP000070444"/>
    </source>
</evidence>
<keyword evidence="1" id="KW-0472">Membrane</keyword>
<name>A0A137NPZ9_CONC2</name>
<keyword evidence="3" id="KW-1185">Reference proteome</keyword>
<feature type="transmembrane region" description="Helical" evidence="1">
    <location>
        <begin position="20"/>
        <end position="43"/>
    </location>
</feature>
<keyword evidence="1" id="KW-1133">Transmembrane helix</keyword>
<sequence>MTSAEASPSNKGFFSRYPRWTYWFGALLIVELIIILSVVYGYVLPNKQKLKNSISECGLHYAREIGYCGSNHKSAINWCVKGCDEKDIQCVKNCYTKNEDFSTRCTSDNLNYYDGCLRNSVYYWS</sequence>
<evidence type="ECO:0000313" key="2">
    <source>
        <dbReference type="EMBL" id="KXN64818.1"/>
    </source>
</evidence>
<organism evidence="2 3">
    <name type="scientific">Conidiobolus coronatus (strain ATCC 28846 / CBS 209.66 / NRRL 28638)</name>
    <name type="common">Delacroixia coronata</name>
    <dbReference type="NCBI Taxonomy" id="796925"/>
    <lineage>
        <taxon>Eukaryota</taxon>
        <taxon>Fungi</taxon>
        <taxon>Fungi incertae sedis</taxon>
        <taxon>Zoopagomycota</taxon>
        <taxon>Entomophthoromycotina</taxon>
        <taxon>Entomophthoromycetes</taxon>
        <taxon>Entomophthorales</taxon>
        <taxon>Ancylistaceae</taxon>
        <taxon>Conidiobolus</taxon>
    </lineage>
</organism>
<proteinExistence type="predicted"/>
<accession>A0A137NPZ9</accession>
<gene>
    <name evidence="2" type="ORF">CONCODRAFT_80911</name>
</gene>
<reference evidence="2 3" key="1">
    <citation type="journal article" date="2015" name="Genome Biol. Evol.">
        <title>Phylogenomic analyses indicate that early fungi evolved digesting cell walls of algal ancestors of land plants.</title>
        <authorList>
            <person name="Chang Y."/>
            <person name="Wang S."/>
            <person name="Sekimoto S."/>
            <person name="Aerts A.L."/>
            <person name="Choi C."/>
            <person name="Clum A."/>
            <person name="LaButti K.M."/>
            <person name="Lindquist E.A."/>
            <person name="Yee Ngan C."/>
            <person name="Ohm R.A."/>
            <person name="Salamov A.A."/>
            <person name="Grigoriev I.V."/>
            <person name="Spatafora J.W."/>
            <person name="Berbee M.L."/>
        </authorList>
    </citation>
    <scope>NUCLEOTIDE SEQUENCE [LARGE SCALE GENOMIC DNA]</scope>
    <source>
        <strain evidence="2 3">NRRL 28638</strain>
    </source>
</reference>
<keyword evidence="1" id="KW-0812">Transmembrane</keyword>
<dbReference type="EMBL" id="KQ965152">
    <property type="protein sequence ID" value="KXN64818.1"/>
    <property type="molecule type" value="Genomic_DNA"/>
</dbReference>